<feature type="binding site" evidence="8">
    <location>
        <position position="35"/>
    </location>
    <ligand>
        <name>Zn(2+)</name>
        <dbReference type="ChEBI" id="CHEBI:29105"/>
        <label>1</label>
    </ligand>
</feature>
<dbReference type="Pfam" id="PF23011">
    <property type="entry name" value="PHD-1st_NSD"/>
    <property type="match status" value="1"/>
</dbReference>
<keyword evidence="5 8" id="KW-0862">Zinc</keyword>
<feature type="binding site" evidence="8">
    <location>
        <position position="48"/>
    </location>
    <ligand>
        <name>Zn(2+)</name>
        <dbReference type="ChEBI" id="CHEBI:29105"/>
        <label>2</label>
    </ligand>
</feature>
<evidence type="ECO:0000256" key="5">
    <source>
        <dbReference type="ARBA" id="ARBA00022833"/>
    </source>
</evidence>
<evidence type="ECO:0000256" key="7">
    <source>
        <dbReference type="PIRSR" id="PIRSR628651-50"/>
    </source>
</evidence>
<dbReference type="STRING" id="329046.A0A1Y2C887"/>
<keyword evidence="12" id="KW-1185">Reference proteome</keyword>
<dbReference type="InterPro" id="IPR013083">
    <property type="entry name" value="Znf_RING/FYVE/PHD"/>
</dbReference>
<dbReference type="CDD" id="cd15505">
    <property type="entry name" value="PHD_ING"/>
    <property type="match status" value="1"/>
</dbReference>
<dbReference type="GO" id="GO:0008270">
    <property type="term" value="F:zinc ion binding"/>
    <property type="evidence" value="ECO:0007669"/>
    <property type="project" value="UniProtKB-KW"/>
</dbReference>
<accession>A0A1Y2C887</accession>
<feature type="binding site" evidence="8">
    <location>
        <position position="10"/>
    </location>
    <ligand>
        <name>Zn(2+)</name>
        <dbReference type="ChEBI" id="CHEBI:29105"/>
        <label>1</label>
    </ligand>
</feature>
<feature type="non-terminal residue" evidence="11">
    <location>
        <position position="70"/>
    </location>
</feature>
<dbReference type="EMBL" id="MCGO01000028">
    <property type="protein sequence ID" value="ORY42525.1"/>
    <property type="molecule type" value="Genomic_DNA"/>
</dbReference>
<dbReference type="InterPro" id="IPR001965">
    <property type="entry name" value="Znf_PHD"/>
</dbReference>
<feature type="domain" description="PHD-type" evidence="10">
    <location>
        <begin position="5"/>
        <end position="54"/>
    </location>
</feature>
<feature type="site" description="Histone H3K4me3 binding" evidence="7">
    <location>
        <position position="22"/>
    </location>
</feature>
<dbReference type="InterPro" id="IPR028651">
    <property type="entry name" value="ING_fam"/>
</dbReference>
<dbReference type="InterPro" id="IPR019787">
    <property type="entry name" value="Znf_PHD-finger"/>
</dbReference>
<name>A0A1Y2C887_9FUNG</name>
<evidence type="ECO:0000256" key="2">
    <source>
        <dbReference type="ARBA" id="ARBA00010210"/>
    </source>
</evidence>
<dbReference type="InterPro" id="IPR059153">
    <property type="entry name" value="NSD_PHD-1st"/>
</dbReference>
<gene>
    <name evidence="11" type="ORF">BCR33DRAFT_637589</name>
</gene>
<dbReference type="OrthoDB" id="5411773at2759"/>
<reference evidence="11 12" key="1">
    <citation type="submission" date="2016-07" db="EMBL/GenBank/DDBJ databases">
        <title>Pervasive Adenine N6-methylation of Active Genes in Fungi.</title>
        <authorList>
            <consortium name="DOE Joint Genome Institute"/>
            <person name="Mondo S.J."/>
            <person name="Dannebaum R.O."/>
            <person name="Kuo R.C."/>
            <person name="Labutti K."/>
            <person name="Haridas S."/>
            <person name="Kuo A."/>
            <person name="Salamov A."/>
            <person name="Ahrendt S.R."/>
            <person name="Lipzen A."/>
            <person name="Sullivan W."/>
            <person name="Andreopoulos W.B."/>
            <person name="Clum A."/>
            <person name="Lindquist E."/>
            <person name="Daum C."/>
            <person name="Ramamoorthy G.K."/>
            <person name="Gryganskyi A."/>
            <person name="Culley D."/>
            <person name="Magnuson J.K."/>
            <person name="James T.Y."/>
            <person name="O'Malley M.A."/>
            <person name="Stajich J.E."/>
            <person name="Spatafora J.W."/>
            <person name="Visel A."/>
            <person name="Grigoriev I.V."/>
        </authorList>
    </citation>
    <scope>NUCLEOTIDE SEQUENCE [LARGE SCALE GENOMIC DNA]</scope>
    <source>
        <strain evidence="11 12">JEL800</strain>
    </source>
</reference>
<evidence type="ECO:0000256" key="9">
    <source>
        <dbReference type="PROSITE-ProRule" id="PRU00146"/>
    </source>
</evidence>
<feature type="binding site" evidence="8">
    <location>
        <position position="51"/>
    </location>
    <ligand>
        <name>Zn(2+)</name>
        <dbReference type="ChEBI" id="CHEBI:29105"/>
        <label>2</label>
    </ligand>
</feature>
<evidence type="ECO:0000256" key="8">
    <source>
        <dbReference type="PIRSR" id="PIRSR628651-51"/>
    </source>
</evidence>
<sequence>DADEDVYCICQTVSYGEMIGCDNPNCEKEWFHLACVGLKAPPEGVWLCPECAAAKYNASTSGAIDDDDLD</sequence>
<keyword evidence="6" id="KW-0539">Nucleus</keyword>
<feature type="binding site" evidence="8">
    <location>
        <position position="26"/>
    </location>
    <ligand>
        <name>Zn(2+)</name>
        <dbReference type="ChEBI" id="CHEBI:29105"/>
        <label>2</label>
    </ligand>
</feature>
<dbReference type="GO" id="GO:0005634">
    <property type="term" value="C:nucleus"/>
    <property type="evidence" value="ECO:0007669"/>
    <property type="project" value="UniProtKB-SubCell"/>
</dbReference>
<feature type="binding site" evidence="8">
    <location>
        <position position="32"/>
    </location>
    <ligand>
        <name>Zn(2+)</name>
        <dbReference type="ChEBI" id="CHEBI:29105"/>
        <label>1</label>
    </ligand>
</feature>
<dbReference type="Gene3D" id="3.30.40.10">
    <property type="entry name" value="Zinc/RING finger domain, C3HC4 (zinc finger)"/>
    <property type="match status" value="1"/>
</dbReference>
<proteinExistence type="inferred from homology"/>
<feature type="non-terminal residue" evidence="11">
    <location>
        <position position="1"/>
    </location>
</feature>
<evidence type="ECO:0000256" key="1">
    <source>
        <dbReference type="ARBA" id="ARBA00004123"/>
    </source>
</evidence>
<dbReference type="Proteomes" id="UP000193642">
    <property type="component" value="Unassembled WGS sequence"/>
</dbReference>
<dbReference type="PROSITE" id="PS01359">
    <property type="entry name" value="ZF_PHD_1"/>
    <property type="match status" value="1"/>
</dbReference>
<feature type="binding site" evidence="8">
    <location>
        <position position="21"/>
    </location>
    <ligand>
        <name>Zn(2+)</name>
        <dbReference type="ChEBI" id="CHEBI:29105"/>
        <label>2</label>
    </ligand>
</feature>
<feature type="site" description="Histone H3K4me3 binding" evidence="7">
    <location>
        <position position="18"/>
    </location>
</feature>
<feature type="site" description="Histone H3K4me3 binding" evidence="7">
    <location>
        <position position="30"/>
    </location>
</feature>
<keyword evidence="3 8" id="KW-0479">Metal-binding</keyword>
<dbReference type="PANTHER" id="PTHR10333">
    <property type="entry name" value="INHIBITOR OF GROWTH PROTEIN"/>
    <property type="match status" value="1"/>
</dbReference>
<dbReference type="SMART" id="SM00249">
    <property type="entry name" value="PHD"/>
    <property type="match status" value="1"/>
</dbReference>
<comment type="similarity">
    <text evidence="2">Belongs to the ING family.</text>
</comment>
<organism evidence="11 12">
    <name type="scientific">Rhizoclosmatium globosum</name>
    <dbReference type="NCBI Taxonomy" id="329046"/>
    <lineage>
        <taxon>Eukaryota</taxon>
        <taxon>Fungi</taxon>
        <taxon>Fungi incertae sedis</taxon>
        <taxon>Chytridiomycota</taxon>
        <taxon>Chytridiomycota incertae sedis</taxon>
        <taxon>Chytridiomycetes</taxon>
        <taxon>Chytridiales</taxon>
        <taxon>Chytriomycetaceae</taxon>
        <taxon>Rhizoclosmatium</taxon>
    </lineage>
</organism>
<protein>
    <recommendedName>
        <fullName evidence="10">PHD-type domain-containing protein</fullName>
    </recommendedName>
</protein>
<feature type="binding site" evidence="8">
    <location>
        <position position="8"/>
    </location>
    <ligand>
        <name>Zn(2+)</name>
        <dbReference type="ChEBI" id="CHEBI:29105"/>
        <label>1</label>
    </ligand>
</feature>
<evidence type="ECO:0000256" key="4">
    <source>
        <dbReference type="ARBA" id="ARBA00022771"/>
    </source>
</evidence>
<dbReference type="InterPro" id="IPR011011">
    <property type="entry name" value="Znf_FYVE_PHD"/>
</dbReference>
<dbReference type="InterPro" id="IPR019786">
    <property type="entry name" value="Zinc_finger_PHD-type_CS"/>
</dbReference>
<evidence type="ECO:0000259" key="10">
    <source>
        <dbReference type="PROSITE" id="PS50016"/>
    </source>
</evidence>
<comment type="subcellular location">
    <subcellularLocation>
        <location evidence="1">Nucleus</location>
    </subcellularLocation>
</comment>
<keyword evidence="4 9" id="KW-0863">Zinc-finger</keyword>
<evidence type="ECO:0000313" key="11">
    <source>
        <dbReference type="EMBL" id="ORY42525.1"/>
    </source>
</evidence>
<comment type="caution">
    <text evidence="11">The sequence shown here is derived from an EMBL/GenBank/DDBJ whole genome shotgun (WGS) entry which is preliminary data.</text>
</comment>
<dbReference type="PROSITE" id="PS50016">
    <property type="entry name" value="ZF_PHD_2"/>
    <property type="match status" value="1"/>
</dbReference>
<dbReference type="AlphaFoldDB" id="A0A1Y2C887"/>
<dbReference type="SUPFAM" id="SSF57903">
    <property type="entry name" value="FYVE/PHD zinc finger"/>
    <property type="match status" value="1"/>
</dbReference>
<evidence type="ECO:0000313" key="12">
    <source>
        <dbReference type="Proteomes" id="UP000193642"/>
    </source>
</evidence>
<evidence type="ECO:0000256" key="3">
    <source>
        <dbReference type="ARBA" id="ARBA00022723"/>
    </source>
</evidence>
<feature type="site" description="Histone H3K4me3 binding" evidence="7">
    <location>
        <position position="7"/>
    </location>
</feature>
<evidence type="ECO:0000256" key="6">
    <source>
        <dbReference type="ARBA" id="ARBA00023242"/>
    </source>
</evidence>